<comment type="similarity">
    <text evidence="3">Belongs to the Nudix hydrolase family. NudK subfamily.</text>
</comment>
<dbReference type="EMBL" id="CP075587">
    <property type="protein sequence ID" value="QYF48662.1"/>
    <property type="molecule type" value="Genomic_DNA"/>
</dbReference>
<evidence type="ECO:0000256" key="2">
    <source>
        <dbReference type="ARBA" id="ARBA00001946"/>
    </source>
</evidence>
<dbReference type="InterPro" id="IPR000086">
    <property type="entry name" value="NUDIX_hydrolase_dom"/>
</dbReference>
<comment type="catalytic activity">
    <reaction evidence="1">
        <text>GDP-alpha-D-mannose + H2O = alpha-D-mannose 1-phosphate + GMP + 2 H(+)</text>
        <dbReference type="Rhea" id="RHEA:27978"/>
        <dbReference type="ChEBI" id="CHEBI:15377"/>
        <dbReference type="ChEBI" id="CHEBI:15378"/>
        <dbReference type="ChEBI" id="CHEBI:57527"/>
        <dbReference type="ChEBI" id="CHEBI:58115"/>
        <dbReference type="ChEBI" id="CHEBI:58409"/>
    </reaction>
</comment>
<evidence type="ECO:0000256" key="7">
    <source>
        <dbReference type="ARBA" id="ARBA00032272"/>
    </source>
</evidence>
<dbReference type="Proteomes" id="UP000826014">
    <property type="component" value="Chromosome"/>
</dbReference>
<accession>A0ABX8V0B9</accession>
<name>A0ABX8V0B9_9BACT</name>
<evidence type="ECO:0000256" key="5">
    <source>
        <dbReference type="ARBA" id="ARBA00022801"/>
    </source>
</evidence>
<organism evidence="9 10">
    <name type="scientific">Candidatus Rhabdochlamydia oedothoracis</name>
    <dbReference type="NCBI Taxonomy" id="2720720"/>
    <lineage>
        <taxon>Bacteria</taxon>
        <taxon>Pseudomonadati</taxon>
        <taxon>Chlamydiota</taxon>
        <taxon>Chlamydiia</taxon>
        <taxon>Parachlamydiales</taxon>
        <taxon>Candidatus Rhabdochlamydiaceae</taxon>
        <taxon>Candidatus Rhabdochlamydia</taxon>
    </lineage>
</organism>
<evidence type="ECO:0000259" key="8">
    <source>
        <dbReference type="PROSITE" id="PS51462"/>
    </source>
</evidence>
<proteinExistence type="inferred from homology"/>
<evidence type="ECO:0000256" key="6">
    <source>
        <dbReference type="ARBA" id="ARBA00032162"/>
    </source>
</evidence>
<dbReference type="CDD" id="cd03424">
    <property type="entry name" value="NUDIX_ADPRase_Nudt5_UGPPase_Nudt14"/>
    <property type="match status" value="1"/>
</dbReference>
<dbReference type="InterPro" id="IPR015797">
    <property type="entry name" value="NUDIX_hydrolase-like_dom_sf"/>
</dbReference>
<dbReference type="PROSITE" id="PS51462">
    <property type="entry name" value="NUDIX"/>
    <property type="match status" value="1"/>
</dbReference>
<dbReference type="Gene3D" id="3.90.79.10">
    <property type="entry name" value="Nucleoside Triphosphate Pyrophosphohydrolase"/>
    <property type="match status" value="1"/>
</dbReference>
<dbReference type="Pfam" id="PF00293">
    <property type="entry name" value="NUDIX"/>
    <property type="match status" value="1"/>
</dbReference>
<dbReference type="PANTHER" id="PTHR11839:SF18">
    <property type="entry name" value="NUDIX HYDROLASE DOMAIN-CONTAINING PROTEIN"/>
    <property type="match status" value="1"/>
</dbReference>
<dbReference type="PANTHER" id="PTHR11839">
    <property type="entry name" value="UDP/ADP-SUGAR PYROPHOSPHATASE"/>
    <property type="match status" value="1"/>
</dbReference>
<dbReference type="GO" id="GO:0047631">
    <property type="term" value="F:ADP-ribose diphosphatase activity"/>
    <property type="evidence" value="ECO:0007669"/>
    <property type="project" value="UniProtKB-EC"/>
</dbReference>
<sequence length="178" mass="20162">MSNTTIPKIEKSQFAYHGFFDVHVDSLRWPTGFQNTYTRLDLCSSAAVVLARIADGRFIINLEYRHPTGKWLLSCPGGRVDQSETPLEAVKRELLEETGYGGGTWQALPSIYPLPAITDQRIFYFLAQDVVHLSAAKVEESELIKTLLKTKQELYQEIQNKTPVDGILCTALFLWQLL</sequence>
<dbReference type="PROSITE" id="PS00893">
    <property type="entry name" value="NUDIX_BOX"/>
    <property type="match status" value="1"/>
</dbReference>
<evidence type="ECO:0000256" key="4">
    <source>
        <dbReference type="ARBA" id="ARBA00016377"/>
    </source>
</evidence>
<gene>
    <name evidence="9" type="ORF">RHABOEDO_000864</name>
</gene>
<feature type="domain" description="Nudix hydrolase" evidence="8">
    <location>
        <begin position="41"/>
        <end position="171"/>
    </location>
</feature>
<evidence type="ECO:0000256" key="1">
    <source>
        <dbReference type="ARBA" id="ARBA00000847"/>
    </source>
</evidence>
<dbReference type="SUPFAM" id="SSF55811">
    <property type="entry name" value="Nudix"/>
    <property type="match status" value="1"/>
</dbReference>
<protein>
    <recommendedName>
        <fullName evidence="4">GDP-mannose pyrophosphatase</fullName>
    </recommendedName>
    <alternativeName>
        <fullName evidence="6">GDP-mannose hydrolase</fullName>
    </alternativeName>
    <alternativeName>
        <fullName evidence="7">GDPMK</fullName>
    </alternativeName>
</protein>
<evidence type="ECO:0000313" key="10">
    <source>
        <dbReference type="Proteomes" id="UP000826014"/>
    </source>
</evidence>
<evidence type="ECO:0000313" key="9">
    <source>
        <dbReference type="EMBL" id="QYF48662.1"/>
    </source>
</evidence>
<dbReference type="RefSeq" id="WP_215216509.1">
    <property type="nucleotide sequence ID" value="NZ_CP075587.1"/>
</dbReference>
<comment type="cofactor">
    <cofactor evidence="2">
        <name>Mg(2+)</name>
        <dbReference type="ChEBI" id="CHEBI:18420"/>
    </cofactor>
</comment>
<evidence type="ECO:0000256" key="3">
    <source>
        <dbReference type="ARBA" id="ARBA00007275"/>
    </source>
</evidence>
<keyword evidence="10" id="KW-1185">Reference proteome</keyword>
<dbReference type="InterPro" id="IPR020084">
    <property type="entry name" value="NUDIX_hydrolase_CS"/>
</dbReference>
<keyword evidence="5 9" id="KW-0378">Hydrolase</keyword>
<reference evidence="9 10" key="1">
    <citation type="journal article" date="2022" name="bioRxiv">
        <title>Ecology and evolution of chlamydial symbionts of arthropods.</title>
        <authorList>
            <person name="Halter T."/>
            <person name="Koestlbacher S."/>
            <person name="Collingro A."/>
            <person name="Sixt B.S."/>
            <person name="Toenshoff E.R."/>
            <person name="Hendrickx F."/>
            <person name="Kostanjsek R."/>
            <person name="Horn M."/>
        </authorList>
    </citation>
    <scope>NUCLEOTIDE SEQUENCE [LARGE SCALE GENOMIC DNA]</scope>
    <source>
        <strain evidence="9">W744xW776</strain>
    </source>
</reference>